<name>A0A9J5Y964_SOLCO</name>
<dbReference type="InterPro" id="IPR004231">
    <property type="entry name" value="COpept_A_inh-like"/>
</dbReference>
<comment type="caution">
    <text evidence="2">The sequence shown here is derived from an EMBL/GenBank/DDBJ whole genome shotgun (WGS) entry which is preliminary data.</text>
</comment>
<organism evidence="2 3">
    <name type="scientific">Solanum commersonii</name>
    <name type="common">Commerson's wild potato</name>
    <name type="synonym">Commerson's nightshade</name>
    <dbReference type="NCBI Taxonomy" id="4109"/>
    <lineage>
        <taxon>Eukaryota</taxon>
        <taxon>Viridiplantae</taxon>
        <taxon>Streptophyta</taxon>
        <taxon>Embryophyta</taxon>
        <taxon>Tracheophyta</taxon>
        <taxon>Spermatophyta</taxon>
        <taxon>Magnoliopsida</taxon>
        <taxon>eudicotyledons</taxon>
        <taxon>Gunneridae</taxon>
        <taxon>Pentapetalae</taxon>
        <taxon>asterids</taxon>
        <taxon>lamiids</taxon>
        <taxon>Solanales</taxon>
        <taxon>Solanaceae</taxon>
        <taxon>Solanoideae</taxon>
        <taxon>Solaneae</taxon>
        <taxon>Solanum</taxon>
    </lineage>
</organism>
<dbReference type="Pfam" id="PF02977">
    <property type="entry name" value="CarbpepA_inh"/>
    <property type="match status" value="1"/>
</dbReference>
<proteinExistence type="predicted"/>
<dbReference type="AlphaFoldDB" id="A0A9J5Y964"/>
<evidence type="ECO:0000313" key="3">
    <source>
        <dbReference type="Proteomes" id="UP000824120"/>
    </source>
</evidence>
<gene>
    <name evidence="2" type="ORF">H5410_037885</name>
</gene>
<evidence type="ECO:0000259" key="1">
    <source>
        <dbReference type="Pfam" id="PF02977"/>
    </source>
</evidence>
<sequence>MAAKNSEMKFAIFFVVLLTTTLVNMSGISKLQVMALRDMPPQEALLKMKLFPSNILGSCNDYCTTNADCLGVTLCPWCKARKSPSGYIYSTCSLLP</sequence>
<dbReference type="Proteomes" id="UP000824120">
    <property type="component" value="Chromosome 7"/>
</dbReference>
<feature type="domain" description="Carboxypeptidase A inhibitor-like" evidence="1">
    <location>
        <begin position="52"/>
        <end position="96"/>
    </location>
</feature>
<dbReference type="OrthoDB" id="1289950at2759"/>
<keyword evidence="3" id="KW-1185">Reference proteome</keyword>
<evidence type="ECO:0000313" key="2">
    <source>
        <dbReference type="EMBL" id="KAG5596653.1"/>
    </source>
</evidence>
<reference evidence="2 3" key="1">
    <citation type="submission" date="2020-09" db="EMBL/GenBank/DDBJ databases">
        <title>De no assembly of potato wild relative species, Solanum commersonii.</title>
        <authorList>
            <person name="Cho K."/>
        </authorList>
    </citation>
    <scope>NUCLEOTIDE SEQUENCE [LARGE SCALE GENOMIC DNA]</scope>
    <source>
        <strain evidence="2">LZ3.2</strain>
        <tissue evidence="2">Leaf</tissue>
    </source>
</reference>
<protein>
    <recommendedName>
        <fullName evidence="1">Carboxypeptidase A inhibitor-like domain-containing protein</fullName>
    </recommendedName>
</protein>
<accession>A0A9J5Y964</accession>
<dbReference type="EMBL" id="JACXVP010000007">
    <property type="protein sequence ID" value="KAG5596653.1"/>
    <property type="molecule type" value="Genomic_DNA"/>
</dbReference>